<accession>A0A165HIJ0</accession>
<dbReference type="EMBL" id="KV426016">
    <property type="protein sequence ID" value="KZV92023.1"/>
    <property type="molecule type" value="Genomic_DNA"/>
</dbReference>
<dbReference type="AlphaFoldDB" id="A0A165HIJ0"/>
<feature type="compositionally biased region" description="Low complexity" evidence="2">
    <location>
        <begin position="392"/>
        <end position="422"/>
    </location>
</feature>
<feature type="region of interest" description="Disordered" evidence="2">
    <location>
        <begin position="312"/>
        <end position="534"/>
    </location>
</feature>
<feature type="compositionally biased region" description="Basic and acidic residues" evidence="2">
    <location>
        <begin position="439"/>
        <end position="453"/>
    </location>
</feature>
<feature type="region of interest" description="Disordered" evidence="2">
    <location>
        <begin position="99"/>
        <end position="123"/>
    </location>
</feature>
<dbReference type="Proteomes" id="UP000077266">
    <property type="component" value="Unassembled WGS sequence"/>
</dbReference>
<proteinExistence type="predicted"/>
<protein>
    <submittedName>
        <fullName evidence="3">Uncharacterized protein</fullName>
    </submittedName>
</protein>
<evidence type="ECO:0000313" key="3">
    <source>
        <dbReference type="EMBL" id="KZV92023.1"/>
    </source>
</evidence>
<evidence type="ECO:0000256" key="2">
    <source>
        <dbReference type="SAM" id="MobiDB-lite"/>
    </source>
</evidence>
<feature type="region of interest" description="Disordered" evidence="2">
    <location>
        <begin position="1"/>
        <end position="28"/>
    </location>
</feature>
<feature type="compositionally biased region" description="Low complexity" evidence="2">
    <location>
        <begin position="359"/>
        <end position="373"/>
    </location>
</feature>
<feature type="coiled-coil region" evidence="1">
    <location>
        <begin position="253"/>
        <end position="280"/>
    </location>
</feature>
<dbReference type="InParanoid" id="A0A165HIJ0"/>
<keyword evidence="1" id="KW-0175">Coiled coil</keyword>
<feature type="compositionally biased region" description="Polar residues" evidence="2">
    <location>
        <begin position="212"/>
        <end position="228"/>
    </location>
</feature>
<evidence type="ECO:0000256" key="1">
    <source>
        <dbReference type="SAM" id="Coils"/>
    </source>
</evidence>
<feature type="compositionally biased region" description="Basic and acidic residues" evidence="2">
    <location>
        <begin position="1"/>
        <end position="15"/>
    </location>
</feature>
<dbReference type="STRING" id="1314781.A0A165HIJ0"/>
<evidence type="ECO:0000313" key="4">
    <source>
        <dbReference type="Proteomes" id="UP000077266"/>
    </source>
</evidence>
<feature type="compositionally biased region" description="Basic and acidic residues" evidence="2">
    <location>
        <begin position="99"/>
        <end position="120"/>
    </location>
</feature>
<keyword evidence="4" id="KW-1185">Reference proteome</keyword>
<feature type="compositionally biased region" description="Polar residues" evidence="2">
    <location>
        <begin position="171"/>
        <end position="194"/>
    </location>
</feature>
<feature type="compositionally biased region" description="Basic and acidic residues" evidence="2">
    <location>
        <begin position="499"/>
        <end position="515"/>
    </location>
</feature>
<dbReference type="OrthoDB" id="2505754at2759"/>
<reference evidence="3 4" key="1">
    <citation type="journal article" date="2016" name="Mol. Biol. Evol.">
        <title>Comparative Genomics of Early-Diverging Mushroom-Forming Fungi Provides Insights into the Origins of Lignocellulose Decay Capabilities.</title>
        <authorList>
            <person name="Nagy L.G."/>
            <person name="Riley R."/>
            <person name="Tritt A."/>
            <person name="Adam C."/>
            <person name="Daum C."/>
            <person name="Floudas D."/>
            <person name="Sun H."/>
            <person name="Yadav J.S."/>
            <person name="Pangilinan J."/>
            <person name="Larsson K.H."/>
            <person name="Matsuura K."/>
            <person name="Barry K."/>
            <person name="Labutti K."/>
            <person name="Kuo R."/>
            <person name="Ohm R.A."/>
            <person name="Bhattacharya S.S."/>
            <person name="Shirouzu T."/>
            <person name="Yoshinaga Y."/>
            <person name="Martin F.M."/>
            <person name="Grigoriev I.V."/>
            <person name="Hibbett D.S."/>
        </authorList>
    </citation>
    <scope>NUCLEOTIDE SEQUENCE [LARGE SCALE GENOMIC DNA]</scope>
    <source>
        <strain evidence="3 4">HHB12029</strain>
    </source>
</reference>
<feature type="region of interest" description="Disordered" evidence="2">
    <location>
        <begin position="171"/>
        <end position="252"/>
    </location>
</feature>
<name>A0A165HIJ0_EXIGL</name>
<gene>
    <name evidence="3" type="ORF">EXIGLDRAFT_769417</name>
</gene>
<organism evidence="3 4">
    <name type="scientific">Exidia glandulosa HHB12029</name>
    <dbReference type="NCBI Taxonomy" id="1314781"/>
    <lineage>
        <taxon>Eukaryota</taxon>
        <taxon>Fungi</taxon>
        <taxon>Dikarya</taxon>
        <taxon>Basidiomycota</taxon>
        <taxon>Agaricomycotina</taxon>
        <taxon>Agaricomycetes</taxon>
        <taxon>Auriculariales</taxon>
        <taxon>Exidiaceae</taxon>
        <taxon>Exidia</taxon>
    </lineage>
</organism>
<sequence length="534" mass="56587">MSAHDHTDDHDHDLGRPPNLRHSRSSIDESLELEHALAQAEGDVPPSPSAAAFLDPQILADLIIQLRSSLANMTSERDELITELAASQTREAELHDALDQAREGRKTAQTELEKARKTHTEDEEAIGMLRAKVEESRRALMRLQSEATSARRSSAQFQLGGPLALDLSAARNATGSTSKSSKRMSFTPMTGSFTSPPPLKRNASDESGEAAETQSLMILPTESANGGQRTARAGRFPSMSATSGRSPPRESLLNPLGAELDALRRELVEARQEGISLRAELRDAKEGRMASEAVAQALREFIASAALDGSALSPTEGGSRGLGISLPPLPSDTGVNEVGDEKPKASWGLKLWRKDTNMTTSSSSHHSTPSVASSRRKSDASMAESPAGGIAPSRSGFWSSSKGSQSAAPSTAVSPATSLPPSKKFGFLWGSTGPPPTPPKDDVAAIKPDDHPHTPALSPPGSNDGTSAHAPSEPTSPKPQEHDTEDLVVQFDDTLTDSESVHEPEHRELDADKTLVVDTTPQKEGPLGTPVTAA</sequence>